<keyword evidence="3" id="KW-1133">Transmembrane helix</keyword>
<evidence type="ECO:0000313" key="6">
    <source>
        <dbReference type="EMBL" id="SER14446.1"/>
    </source>
</evidence>
<evidence type="ECO:0000259" key="5">
    <source>
        <dbReference type="Pfam" id="PF06803"/>
    </source>
</evidence>
<keyword evidence="4" id="KW-0472">Membrane</keyword>
<gene>
    <name evidence="6" type="ORF">SAMN05216600_11612</name>
</gene>
<keyword evidence="2" id="KW-0812">Transmembrane</keyword>
<accession>A0ABY1BLN4</accession>
<evidence type="ECO:0000256" key="3">
    <source>
        <dbReference type="ARBA" id="ARBA00022989"/>
    </source>
</evidence>
<evidence type="ECO:0000256" key="4">
    <source>
        <dbReference type="ARBA" id="ARBA00023136"/>
    </source>
</evidence>
<protein>
    <submittedName>
        <fullName evidence="6">Uncharacterized membrane protein YkvA, DUF1232 family</fullName>
    </submittedName>
</protein>
<dbReference type="EMBL" id="FOFP01000016">
    <property type="protein sequence ID" value="SER14446.1"/>
    <property type="molecule type" value="Genomic_DNA"/>
</dbReference>
<feature type="domain" description="DUF1232" evidence="5">
    <location>
        <begin position="70"/>
        <end position="106"/>
    </location>
</feature>
<evidence type="ECO:0000313" key="7">
    <source>
        <dbReference type="Proteomes" id="UP000198512"/>
    </source>
</evidence>
<keyword evidence="7" id="KW-1185">Reference proteome</keyword>
<name>A0ABY1BLN4_9PSED</name>
<comment type="subcellular location">
    <subcellularLocation>
        <location evidence="1">Endomembrane system</location>
        <topology evidence="1">Multi-pass membrane protein</topology>
    </subcellularLocation>
</comment>
<evidence type="ECO:0000256" key="2">
    <source>
        <dbReference type="ARBA" id="ARBA00022692"/>
    </source>
</evidence>
<dbReference type="Pfam" id="PF06803">
    <property type="entry name" value="DUF1232"/>
    <property type="match status" value="1"/>
</dbReference>
<sequence>MSAPWNFVRYLALARPLLRGGRLPALLLAVSRKAGPPGGRFKGVMADLKLLQGLCTAWWRGEYRAVSRQALLAVVAALLYFVTPLDAIPDWLPGIGMLDDLAVLAWVMRTWQGELAAFRAWRDAQPVQAQTALERLPVAERVDPPAF</sequence>
<reference evidence="6 7" key="1">
    <citation type="submission" date="2016-10" db="EMBL/GenBank/DDBJ databases">
        <authorList>
            <person name="Varghese N."/>
            <person name="Submissions S."/>
        </authorList>
    </citation>
    <scope>NUCLEOTIDE SEQUENCE [LARGE SCALE GENOMIC DNA]</scope>
    <source>
        <strain evidence="6 7">CIP 109853</strain>
    </source>
</reference>
<organism evidence="6 7">
    <name type="scientific">Pseudomonas cuatrocienegasensis</name>
    <dbReference type="NCBI Taxonomy" id="543360"/>
    <lineage>
        <taxon>Bacteria</taxon>
        <taxon>Pseudomonadati</taxon>
        <taxon>Pseudomonadota</taxon>
        <taxon>Gammaproteobacteria</taxon>
        <taxon>Pseudomonadales</taxon>
        <taxon>Pseudomonadaceae</taxon>
        <taxon>Pseudomonas</taxon>
    </lineage>
</organism>
<dbReference type="Proteomes" id="UP000198512">
    <property type="component" value="Unassembled WGS sequence"/>
</dbReference>
<comment type="caution">
    <text evidence="6">The sequence shown here is derived from an EMBL/GenBank/DDBJ whole genome shotgun (WGS) entry which is preliminary data.</text>
</comment>
<evidence type="ECO:0000256" key="1">
    <source>
        <dbReference type="ARBA" id="ARBA00004127"/>
    </source>
</evidence>
<proteinExistence type="predicted"/>
<dbReference type="InterPro" id="IPR010652">
    <property type="entry name" value="DUF1232"/>
</dbReference>
<dbReference type="RefSeq" id="WP_069518633.1">
    <property type="nucleotide sequence ID" value="NZ_FOFP01000016.1"/>
</dbReference>